<keyword evidence="7" id="KW-0539">Nucleus</keyword>
<keyword evidence="2" id="KW-0678">Repressor</keyword>
<comment type="subcellular location">
    <subcellularLocation>
        <location evidence="1">Nucleus</location>
    </subcellularLocation>
</comment>
<evidence type="ECO:0000256" key="9">
    <source>
        <dbReference type="ARBA" id="ARBA00039490"/>
    </source>
</evidence>
<dbReference type="PROSITE" id="PS00028">
    <property type="entry name" value="ZINC_FINGER_C2H2_1"/>
    <property type="match status" value="2"/>
</dbReference>
<dbReference type="OMA" id="QWGNCRT"/>
<evidence type="ECO:0000256" key="3">
    <source>
        <dbReference type="ARBA" id="ARBA00022723"/>
    </source>
</evidence>
<protein>
    <recommendedName>
        <fullName evidence="9">pH-response transcription factor pacC/RIM101</fullName>
    </recommendedName>
</protein>
<proteinExistence type="inferred from homology"/>
<feature type="compositionally biased region" description="Basic and acidic residues" evidence="11">
    <location>
        <begin position="563"/>
        <end position="572"/>
    </location>
</feature>
<dbReference type="Pfam" id="PF00096">
    <property type="entry name" value="zf-C2H2"/>
    <property type="match status" value="1"/>
</dbReference>
<evidence type="ECO:0000256" key="2">
    <source>
        <dbReference type="ARBA" id="ARBA00022491"/>
    </source>
</evidence>
<dbReference type="PROSITE" id="PS50157">
    <property type="entry name" value="ZINC_FINGER_C2H2_2"/>
    <property type="match status" value="3"/>
</dbReference>
<name>A0A084GHR7_PSEDA</name>
<dbReference type="AlphaFoldDB" id="A0A084GHR7"/>
<dbReference type="InterPro" id="IPR036236">
    <property type="entry name" value="Znf_C2H2_sf"/>
</dbReference>
<dbReference type="SMART" id="SM00355">
    <property type="entry name" value="ZnF_C2H2"/>
    <property type="match status" value="3"/>
</dbReference>
<feature type="region of interest" description="Disordered" evidence="11">
    <location>
        <begin position="136"/>
        <end position="156"/>
    </location>
</feature>
<evidence type="ECO:0000256" key="6">
    <source>
        <dbReference type="ARBA" id="ARBA00022833"/>
    </source>
</evidence>
<feature type="region of interest" description="Disordered" evidence="11">
    <location>
        <begin position="283"/>
        <end position="308"/>
    </location>
</feature>
<dbReference type="InterPro" id="IPR013087">
    <property type="entry name" value="Znf_C2H2_type"/>
</dbReference>
<keyword evidence="14" id="KW-1185">Reference proteome</keyword>
<feature type="region of interest" description="Disordered" evidence="11">
    <location>
        <begin position="407"/>
        <end position="545"/>
    </location>
</feature>
<evidence type="ECO:0000256" key="10">
    <source>
        <dbReference type="PROSITE-ProRule" id="PRU00042"/>
    </source>
</evidence>
<keyword evidence="5 10" id="KW-0863">Zinc-finger</keyword>
<dbReference type="EMBL" id="JOWA01000011">
    <property type="protein sequence ID" value="KEZ46879.1"/>
    <property type="molecule type" value="Genomic_DNA"/>
</dbReference>
<dbReference type="FunFam" id="3.30.160.60:FF:000458">
    <property type="entry name" value="pH-response transcription factor pacC/RIM101"/>
    <property type="match status" value="1"/>
</dbReference>
<dbReference type="VEuPathDB" id="FungiDB:SAPIO_CDS0213"/>
<evidence type="ECO:0000256" key="7">
    <source>
        <dbReference type="ARBA" id="ARBA00023242"/>
    </source>
</evidence>
<feature type="compositionally biased region" description="Basic and acidic residues" evidence="11">
    <location>
        <begin position="580"/>
        <end position="591"/>
    </location>
</feature>
<dbReference type="OrthoDB" id="6155966at2759"/>
<evidence type="ECO:0000256" key="1">
    <source>
        <dbReference type="ARBA" id="ARBA00004123"/>
    </source>
</evidence>
<evidence type="ECO:0000256" key="11">
    <source>
        <dbReference type="SAM" id="MobiDB-lite"/>
    </source>
</evidence>
<feature type="compositionally biased region" description="Low complexity" evidence="11">
    <location>
        <begin position="416"/>
        <end position="446"/>
    </location>
</feature>
<dbReference type="SUPFAM" id="SSF57667">
    <property type="entry name" value="beta-beta-alpha zinc fingers"/>
    <property type="match status" value="2"/>
</dbReference>
<dbReference type="KEGG" id="sapo:SAPIO_CDS0213"/>
<evidence type="ECO:0000256" key="4">
    <source>
        <dbReference type="ARBA" id="ARBA00022737"/>
    </source>
</evidence>
<comment type="similarity">
    <text evidence="8">Belongs to the pacC/RIM101 family.</text>
</comment>
<feature type="domain" description="C2H2-type" evidence="12">
    <location>
        <begin position="50"/>
        <end position="80"/>
    </location>
</feature>
<feature type="compositionally biased region" description="Polar residues" evidence="11">
    <location>
        <begin position="454"/>
        <end position="463"/>
    </location>
</feature>
<keyword evidence="3" id="KW-0479">Metal-binding</keyword>
<comment type="caution">
    <text evidence="13">The sequence shown here is derived from an EMBL/GenBank/DDBJ whole genome shotgun (WGS) entry which is preliminary data.</text>
</comment>
<evidence type="ECO:0000259" key="12">
    <source>
        <dbReference type="PROSITE" id="PS50157"/>
    </source>
</evidence>
<evidence type="ECO:0000313" key="14">
    <source>
        <dbReference type="Proteomes" id="UP000028545"/>
    </source>
</evidence>
<dbReference type="FunFam" id="3.30.160.60:FF:001875">
    <property type="entry name" value="pH-response transcription factor pacC/RIM101"/>
    <property type="match status" value="1"/>
</dbReference>
<keyword evidence="4" id="KW-0677">Repeat</keyword>
<gene>
    <name evidence="13" type="ORF">SAPIO_CDS0213</name>
</gene>
<dbReference type="PANTHER" id="PTHR47257">
    <property type="entry name" value="PH-RESPONSE TRANSCRIPTION FACTOR PACC/RIM101"/>
    <property type="match status" value="1"/>
</dbReference>
<feature type="compositionally biased region" description="Basic and acidic residues" evidence="11">
    <location>
        <begin position="532"/>
        <end position="545"/>
    </location>
</feature>
<dbReference type="GeneID" id="27718365"/>
<feature type="domain" description="C2H2-type" evidence="12">
    <location>
        <begin position="116"/>
        <end position="143"/>
    </location>
</feature>
<feature type="region of interest" description="Disordered" evidence="11">
    <location>
        <begin position="561"/>
        <end position="604"/>
    </location>
</feature>
<dbReference type="Gene3D" id="3.30.160.60">
    <property type="entry name" value="Classic Zinc Finger"/>
    <property type="match status" value="2"/>
</dbReference>
<evidence type="ECO:0000256" key="5">
    <source>
        <dbReference type="ARBA" id="ARBA00022771"/>
    </source>
</evidence>
<dbReference type="RefSeq" id="XP_016646678.1">
    <property type="nucleotide sequence ID" value="XM_016783045.1"/>
</dbReference>
<feature type="region of interest" description="Disordered" evidence="11">
    <location>
        <begin position="1"/>
        <end position="44"/>
    </location>
</feature>
<dbReference type="Proteomes" id="UP000028545">
    <property type="component" value="Unassembled WGS sequence"/>
</dbReference>
<organism evidence="13 14">
    <name type="scientific">Pseudallescheria apiosperma</name>
    <name type="common">Scedosporium apiospermum</name>
    <dbReference type="NCBI Taxonomy" id="563466"/>
    <lineage>
        <taxon>Eukaryota</taxon>
        <taxon>Fungi</taxon>
        <taxon>Dikarya</taxon>
        <taxon>Ascomycota</taxon>
        <taxon>Pezizomycotina</taxon>
        <taxon>Sordariomycetes</taxon>
        <taxon>Hypocreomycetidae</taxon>
        <taxon>Microascales</taxon>
        <taxon>Microascaceae</taxon>
        <taxon>Scedosporium</taxon>
    </lineage>
</organism>
<reference evidence="13 14" key="1">
    <citation type="journal article" date="2014" name="Genome Announc.">
        <title>Draft genome sequence of the pathogenic fungus Scedosporium apiospermum.</title>
        <authorList>
            <person name="Vandeputte P."/>
            <person name="Ghamrawi S."/>
            <person name="Rechenmann M."/>
            <person name="Iltis A."/>
            <person name="Giraud S."/>
            <person name="Fleury M."/>
            <person name="Thornton C."/>
            <person name="Delhaes L."/>
            <person name="Meyer W."/>
            <person name="Papon N."/>
            <person name="Bouchara J.P."/>
        </authorList>
    </citation>
    <scope>NUCLEOTIDE SEQUENCE [LARGE SCALE GENOMIC DNA]</scope>
    <source>
        <strain evidence="13 14">IHEM 14462</strain>
    </source>
</reference>
<feature type="compositionally biased region" description="Pro residues" evidence="11">
    <location>
        <begin position="497"/>
        <end position="513"/>
    </location>
</feature>
<accession>A0A084GHR7</accession>
<feature type="compositionally biased region" description="Gly residues" evidence="11">
    <location>
        <begin position="287"/>
        <end position="302"/>
    </location>
</feature>
<dbReference type="InterPro" id="IPR050806">
    <property type="entry name" value="pacC/RIM101"/>
</dbReference>
<dbReference type="PANTHER" id="PTHR47257:SF1">
    <property type="entry name" value="PH-RESPONSE TRANSCRIPTION FACTOR PACC_RIM101"/>
    <property type="match status" value="1"/>
</dbReference>
<evidence type="ECO:0000313" key="13">
    <source>
        <dbReference type="EMBL" id="KEZ46879.1"/>
    </source>
</evidence>
<feature type="compositionally biased region" description="Low complexity" evidence="11">
    <location>
        <begin position="10"/>
        <end position="44"/>
    </location>
</feature>
<dbReference type="HOGENOM" id="CLU_012842_1_1_1"/>
<dbReference type="GO" id="GO:0005634">
    <property type="term" value="C:nucleus"/>
    <property type="evidence" value="ECO:0007669"/>
    <property type="project" value="UniProtKB-SubCell"/>
</dbReference>
<dbReference type="GO" id="GO:0045944">
    <property type="term" value="P:positive regulation of transcription by RNA polymerase II"/>
    <property type="evidence" value="ECO:0007669"/>
    <property type="project" value="TreeGrafter"/>
</dbReference>
<dbReference type="GO" id="GO:0008270">
    <property type="term" value="F:zinc ion binding"/>
    <property type="evidence" value="ECO:0007669"/>
    <property type="project" value="UniProtKB-KW"/>
</dbReference>
<sequence length="604" mass="65144">MSTSPQDQAGQGSSGSSSSQSNTPAPSTGTSGTSQSSSSQQATPAQDDNLICRWNACNQKFQTAEALYDHLCERHVGRKSTNNLNLTCQWNQCRTTTVKRDHITSHIRVHVPLKPHKCEFCGKSFKRPQDLKKHVKTHADDSTLVRSPPDQSNGLNVYRNQGSKAPSSYYDHNGQMRGNPAAFHHQPTHPSYYGAPQPSTNYGLYFNQQPMSGPRHDYLGHNAAGGFDNRKRQMEMVDNFLGSAKRRQVEPNSYAQINQSLLPLHGMLSVSNGPLAPTGDYMPGPGPGMQGPVGGGGGGGPAPSGPGPLTQNYYLPPMPNARTQKDLIQLDQILEQMQTTVYEHANQATHGIHVVGNNTVDLRNSPSPPMTHQRGGQAAAAGTAAEGYNTVVPISTAHMASPITAVSSTGTPAVTPPSSALSYTSSQSPSPSTSSMSPRSSVTYPSLPALSSAFPGQSTTATLGPTFDMDERRYHSGGLLQRANHPPLRSVPEILRGPPPPLPLPPKSAPSPTSPGLRATDARSPSAESDNSETRERELNYDRWLENMRTIEEIRKWIGARLKNGDYERESPKSPSPMDVDGHDSRPKFKAEPGLYPSLRMPGN</sequence>
<evidence type="ECO:0000256" key="8">
    <source>
        <dbReference type="ARBA" id="ARBA00038089"/>
    </source>
</evidence>
<keyword evidence="6" id="KW-0862">Zinc</keyword>
<feature type="domain" description="C2H2-type" evidence="12">
    <location>
        <begin position="86"/>
        <end position="115"/>
    </location>
</feature>